<dbReference type="Proteomes" id="UP001162131">
    <property type="component" value="Unassembled WGS sequence"/>
</dbReference>
<organism evidence="1 2">
    <name type="scientific">Blepharisma stoltei</name>
    <dbReference type="NCBI Taxonomy" id="1481888"/>
    <lineage>
        <taxon>Eukaryota</taxon>
        <taxon>Sar</taxon>
        <taxon>Alveolata</taxon>
        <taxon>Ciliophora</taxon>
        <taxon>Postciliodesmatophora</taxon>
        <taxon>Heterotrichea</taxon>
        <taxon>Heterotrichida</taxon>
        <taxon>Blepharismidae</taxon>
        <taxon>Blepharisma</taxon>
    </lineage>
</organism>
<proteinExistence type="predicted"/>
<reference evidence="1" key="1">
    <citation type="submission" date="2021-09" db="EMBL/GenBank/DDBJ databases">
        <authorList>
            <consortium name="AG Swart"/>
            <person name="Singh M."/>
            <person name="Singh A."/>
            <person name="Seah K."/>
            <person name="Emmerich C."/>
        </authorList>
    </citation>
    <scope>NUCLEOTIDE SEQUENCE</scope>
    <source>
        <strain evidence="1">ATCC30299</strain>
    </source>
</reference>
<gene>
    <name evidence="1" type="ORF">BSTOLATCC_MIC14509</name>
</gene>
<protein>
    <recommendedName>
        <fullName evidence="3">F-box domain-containing protein</fullName>
    </recommendedName>
</protein>
<name>A0AAU9J515_9CILI</name>
<dbReference type="SUPFAM" id="SSF81383">
    <property type="entry name" value="F-box domain"/>
    <property type="match status" value="1"/>
</dbReference>
<dbReference type="InterPro" id="IPR036047">
    <property type="entry name" value="F-box-like_dom_sf"/>
</dbReference>
<comment type="caution">
    <text evidence="1">The sequence shown here is derived from an EMBL/GenBank/DDBJ whole genome shotgun (WGS) entry which is preliminary data.</text>
</comment>
<evidence type="ECO:0008006" key="3">
    <source>
        <dbReference type="Google" id="ProtNLM"/>
    </source>
</evidence>
<sequence length="261" mass="31345">MLSLFNKYLARMRLDSPIFGNKNIFMLILDYLEGEDLYHCQCVCFAWKETIISNPILEVRLLRFTMSKSNAAIENLRRQVIEQPKSRNDNNFNFSSDRFSMIPKFLPKPNVSAKNIPKEKTLKNDEKLNEWNDFINYFYVYAKDKGFLIKKKRDFKREDDFREYEKQFSEVYKEYANHVNEARRREKLEMKKMPIKNECRFKLFKQNSLKDIISSKYRDIMFGLGTSFHIMTDFKYFHVPSSKPAEMPKLKKVEIGMEHVL</sequence>
<dbReference type="EMBL" id="CAJZBQ010000014">
    <property type="protein sequence ID" value="CAG9315759.1"/>
    <property type="molecule type" value="Genomic_DNA"/>
</dbReference>
<accession>A0AAU9J515</accession>
<dbReference type="AlphaFoldDB" id="A0AAU9J515"/>
<evidence type="ECO:0000313" key="2">
    <source>
        <dbReference type="Proteomes" id="UP001162131"/>
    </source>
</evidence>
<evidence type="ECO:0000313" key="1">
    <source>
        <dbReference type="EMBL" id="CAG9315759.1"/>
    </source>
</evidence>
<keyword evidence="2" id="KW-1185">Reference proteome</keyword>